<keyword evidence="1" id="KW-0472">Membrane</keyword>
<feature type="transmembrane region" description="Helical" evidence="1">
    <location>
        <begin position="102"/>
        <end position="121"/>
    </location>
</feature>
<dbReference type="Proteomes" id="UP000280935">
    <property type="component" value="Unassembled WGS sequence"/>
</dbReference>
<evidence type="ECO:0000256" key="1">
    <source>
        <dbReference type="SAM" id="Phobius"/>
    </source>
</evidence>
<evidence type="ECO:0000313" key="2">
    <source>
        <dbReference type="EMBL" id="RRD50743.1"/>
    </source>
</evidence>
<proteinExistence type="predicted"/>
<dbReference type="RefSeq" id="WP_125227015.1">
    <property type="nucleotide sequence ID" value="NZ_RQYT01000004.1"/>
</dbReference>
<protein>
    <submittedName>
        <fullName evidence="2">Uncharacterized protein</fullName>
    </submittedName>
</protein>
<keyword evidence="1" id="KW-0812">Transmembrane</keyword>
<evidence type="ECO:0000313" key="3">
    <source>
        <dbReference type="Proteomes" id="UP000280935"/>
    </source>
</evidence>
<gene>
    <name evidence="2" type="ORF">EII35_03160</name>
</gene>
<name>A0A3P1X1X8_9ACTN</name>
<dbReference type="AlphaFoldDB" id="A0A3P1X1X8"/>
<dbReference type="EMBL" id="RQYT01000004">
    <property type="protein sequence ID" value="RRD50743.1"/>
    <property type="molecule type" value="Genomic_DNA"/>
</dbReference>
<comment type="caution">
    <text evidence="2">The sequence shown here is derived from an EMBL/GenBank/DDBJ whole genome shotgun (WGS) entry which is preliminary data.</text>
</comment>
<feature type="transmembrane region" description="Helical" evidence="1">
    <location>
        <begin position="62"/>
        <end position="81"/>
    </location>
</feature>
<keyword evidence="1" id="KW-1133">Transmembrane helix</keyword>
<dbReference type="OrthoDB" id="9858774at2"/>
<feature type="transmembrane region" description="Helical" evidence="1">
    <location>
        <begin position="21"/>
        <end position="42"/>
    </location>
</feature>
<accession>A0A3P1X1X8</accession>
<organism evidence="2 3">
    <name type="scientific">Arachnia propionica</name>
    <dbReference type="NCBI Taxonomy" id="1750"/>
    <lineage>
        <taxon>Bacteria</taxon>
        <taxon>Bacillati</taxon>
        <taxon>Actinomycetota</taxon>
        <taxon>Actinomycetes</taxon>
        <taxon>Propionibacteriales</taxon>
        <taxon>Propionibacteriaceae</taxon>
        <taxon>Arachnia</taxon>
    </lineage>
</organism>
<feature type="transmembrane region" description="Helical" evidence="1">
    <location>
        <begin position="133"/>
        <end position="153"/>
    </location>
</feature>
<sequence>MKRIRTVMGAPLVALVRQQSVPGLISALGVLPVLNALVLGGLYQSLGGRGMDLARFSTHWPYFVAVAAFVAGAASWEMELLSATRGHYRGRVMQALGSRAGYVVVAAGSIVALFLALRIWVGSERLGAEALVMGAQLAGFAALGSGAALAWGFGSDKGVNNLVQVAPWVFALGPGPFLPSGLPVVGGLFPANGQVLDVRVELCRALAAFVVGMLLAHQALGPGRRPVFLGS</sequence>
<feature type="transmembrane region" description="Helical" evidence="1">
    <location>
        <begin position="165"/>
        <end position="186"/>
    </location>
</feature>
<reference evidence="2 3" key="1">
    <citation type="submission" date="2018-11" db="EMBL/GenBank/DDBJ databases">
        <title>Genomes From Bacteria Associated with the Canine Oral Cavity: a Test Case for Automated Genome-Based Taxonomic Assignment.</title>
        <authorList>
            <person name="Coil D.A."/>
            <person name="Jospin G."/>
            <person name="Darling A.E."/>
            <person name="Wallis C."/>
            <person name="Davis I.J."/>
            <person name="Harris S."/>
            <person name="Eisen J.A."/>
            <person name="Holcombe L.J."/>
            <person name="O'Flynn C."/>
        </authorList>
    </citation>
    <scope>NUCLEOTIDE SEQUENCE [LARGE SCALE GENOMIC DNA]</scope>
    <source>
        <strain evidence="2 3">OH2822_COT-296</strain>
    </source>
</reference>